<evidence type="ECO:0000313" key="7">
    <source>
        <dbReference type="EMBL" id="RZC34338.1"/>
    </source>
</evidence>
<keyword evidence="3" id="KW-0862">Zinc</keyword>
<dbReference type="GO" id="GO:0008270">
    <property type="term" value="F:zinc ion binding"/>
    <property type="evidence" value="ECO:0007669"/>
    <property type="project" value="UniProtKB-KW"/>
</dbReference>
<dbReference type="EMBL" id="QDEB01080945">
    <property type="protein sequence ID" value="RZC34338.1"/>
    <property type="molecule type" value="Genomic_DNA"/>
</dbReference>
<evidence type="ECO:0000256" key="5">
    <source>
        <dbReference type="SAM" id="Coils"/>
    </source>
</evidence>
<keyword evidence="1" id="KW-0479">Metal-binding</keyword>
<dbReference type="InterPro" id="IPR041641">
    <property type="entry name" value="CALCOCO1/2_Zn_UBZ1"/>
</dbReference>
<proteinExistence type="predicted"/>
<reference evidence="7 8" key="1">
    <citation type="submission" date="2017-03" db="EMBL/GenBank/DDBJ databases">
        <title>Genome of the blue death feigning beetle - Asbolus verrucosus.</title>
        <authorList>
            <person name="Rider S.D."/>
        </authorList>
    </citation>
    <scope>NUCLEOTIDE SEQUENCE [LARGE SCALE GENOMIC DNA]</scope>
    <source>
        <strain evidence="7">Butters</strain>
        <tissue evidence="7">Head and leg muscle</tissue>
    </source>
</reference>
<keyword evidence="2" id="KW-0863">Zinc-finger</keyword>
<dbReference type="Proteomes" id="UP000292052">
    <property type="component" value="Unassembled WGS sequence"/>
</dbReference>
<dbReference type="Pfam" id="PF18112">
    <property type="entry name" value="Zn-C2H2_12"/>
    <property type="match status" value="1"/>
</dbReference>
<dbReference type="STRING" id="1661398.A0A482VPK2"/>
<evidence type="ECO:0000313" key="8">
    <source>
        <dbReference type="Proteomes" id="UP000292052"/>
    </source>
</evidence>
<protein>
    <submittedName>
        <fullName evidence="7">Forkhead-associated domain-containing protein 1</fullName>
    </submittedName>
</protein>
<evidence type="ECO:0000256" key="3">
    <source>
        <dbReference type="ARBA" id="ARBA00022833"/>
    </source>
</evidence>
<evidence type="ECO:0000256" key="1">
    <source>
        <dbReference type="ARBA" id="ARBA00022723"/>
    </source>
</evidence>
<feature type="domain" description="UBZ1-type" evidence="6">
    <location>
        <begin position="301"/>
        <end position="326"/>
    </location>
</feature>
<evidence type="ECO:0000256" key="4">
    <source>
        <dbReference type="ARBA" id="ARBA00023054"/>
    </source>
</evidence>
<evidence type="ECO:0000256" key="2">
    <source>
        <dbReference type="ARBA" id="ARBA00022771"/>
    </source>
</evidence>
<dbReference type="AlphaFoldDB" id="A0A482VPK2"/>
<keyword evidence="4 5" id="KW-0175">Coiled coil</keyword>
<feature type="coiled-coil region" evidence="5">
    <location>
        <begin position="15"/>
        <end position="76"/>
    </location>
</feature>
<sequence>MEEPVGAQLAVHIALHTLKDRCRNLQQRVTALEEENLNLRVQCNKNDEKSESLSEIDKLKGQITEMSEHKQQLLNKVRMVTNENQELWNKLSRLTHVNQNLGTQLSKINDSLVQYTTKSKEAHSPLIRSKTFTQDEPHTKVLQKNLEENGKICSELEEISLKIISSFAQGKNELDSLYSEIVGLQCSDNIITDSCGFYYDDYDNNILDNFNSILEELKTTKEVMVNQKVALQLALNKLNQLQEIKKKSICDSKLSKKNEMVDKSTSTLSENEVKESLDKSINQQILPEASMQNPPEGMDMICPVCCKNFCSGTDFKEFETHVEKHFADEETFELL</sequence>
<comment type="caution">
    <text evidence="7">The sequence shown here is derived from an EMBL/GenBank/DDBJ whole genome shotgun (WGS) entry which is preliminary data.</text>
</comment>
<dbReference type="OrthoDB" id="6105729at2759"/>
<gene>
    <name evidence="7" type="ORF">BDFB_013100</name>
</gene>
<organism evidence="7 8">
    <name type="scientific">Asbolus verrucosus</name>
    <name type="common">Desert ironclad beetle</name>
    <dbReference type="NCBI Taxonomy" id="1661398"/>
    <lineage>
        <taxon>Eukaryota</taxon>
        <taxon>Metazoa</taxon>
        <taxon>Ecdysozoa</taxon>
        <taxon>Arthropoda</taxon>
        <taxon>Hexapoda</taxon>
        <taxon>Insecta</taxon>
        <taxon>Pterygota</taxon>
        <taxon>Neoptera</taxon>
        <taxon>Endopterygota</taxon>
        <taxon>Coleoptera</taxon>
        <taxon>Polyphaga</taxon>
        <taxon>Cucujiformia</taxon>
        <taxon>Tenebrionidae</taxon>
        <taxon>Pimeliinae</taxon>
        <taxon>Asbolus</taxon>
    </lineage>
</organism>
<keyword evidence="8" id="KW-1185">Reference proteome</keyword>
<evidence type="ECO:0000259" key="6">
    <source>
        <dbReference type="Pfam" id="PF18112"/>
    </source>
</evidence>
<name>A0A482VPK2_ASBVE</name>
<accession>A0A482VPK2</accession>